<feature type="coiled-coil region" evidence="1">
    <location>
        <begin position="386"/>
        <end position="413"/>
    </location>
</feature>
<organism evidence="3 4">
    <name type="scientific">Prorocentrum cordatum</name>
    <dbReference type="NCBI Taxonomy" id="2364126"/>
    <lineage>
        <taxon>Eukaryota</taxon>
        <taxon>Sar</taxon>
        <taxon>Alveolata</taxon>
        <taxon>Dinophyceae</taxon>
        <taxon>Prorocentrales</taxon>
        <taxon>Prorocentraceae</taxon>
        <taxon>Prorocentrum</taxon>
    </lineage>
</organism>
<evidence type="ECO:0000256" key="1">
    <source>
        <dbReference type="SAM" id="Coils"/>
    </source>
</evidence>
<keyword evidence="1" id="KW-0175">Coiled coil</keyword>
<keyword evidence="2" id="KW-1133">Transmembrane helix</keyword>
<feature type="transmembrane region" description="Helical" evidence="2">
    <location>
        <begin position="33"/>
        <end position="53"/>
    </location>
</feature>
<reference evidence="3" key="1">
    <citation type="submission" date="2023-10" db="EMBL/GenBank/DDBJ databases">
        <authorList>
            <person name="Chen Y."/>
            <person name="Shah S."/>
            <person name="Dougan E. K."/>
            <person name="Thang M."/>
            <person name="Chan C."/>
        </authorList>
    </citation>
    <scope>NUCLEOTIDE SEQUENCE [LARGE SCALE GENOMIC DNA]</scope>
</reference>
<keyword evidence="2" id="KW-0472">Membrane</keyword>
<keyword evidence="4" id="KW-1185">Reference proteome</keyword>
<name>A0ABN9V477_9DINO</name>
<protein>
    <recommendedName>
        <fullName evidence="5">Reverse transcriptase domain-containing protein</fullName>
    </recommendedName>
</protein>
<dbReference type="EMBL" id="CAUYUJ010016550">
    <property type="protein sequence ID" value="CAK0866587.1"/>
    <property type="molecule type" value="Genomic_DNA"/>
</dbReference>
<evidence type="ECO:0000313" key="4">
    <source>
        <dbReference type="Proteomes" id="UP001189429"/>
    </source>
</evidence>
<evidence type="ECO:0000256" key="2">
    <source>
        <dbReference type="SAM" id="Phobius"/>
    </source>
</evidence>
<dbReference type="Proteomes" id="UP001189429">
    <property type="component" value="Unassembled WGS sequence"/>
</dbReference>
<proteinExistence type="predicted"/>
<evidence type="ECO:0008006" key="5">
    <source>
        <dbReference type="Google" id="ProtNLM"/>
    </source>
</evidence>
<sequence>MDESLENLTDFWEEVFSPVDPDPSAMAQVQDNIYEIEGFGIICCILGVLYLALTMFDIKGCPASGSLFAIVFDPFVRLYHHLLDPHLCLIVSYADDLAMGLRDLLSHLALLVPALQLMGAAAGLCIHPGKTVIVWLGSLSLDAARSRIAAEVGYFASAKVSLSGVLLGVALGDNGCALSWLKPAAKFWETIVPRMQVRGGFCKVIQHQQAIMQQTQLMGQQASALSAAELVDLIKAARSAAVREEWIIGCRRPHAAPLPWEIRSGAVPVAKVVRVRENNAGLVQRNQSEVPPRRRTNGALRLLLLVALLLVNALLIRFKQSSLDDLFKAFKDEISASVEAKLGTIKTSMISEISNHSTGLVRAVAARQDAVNQQVQIQLTDLQARSDVLEHSQHEMRKQMEEMREELHCQEKAIPIKDYEDMQVWDRQPDPTVLIASLSEIASKEKVIAELSEWLSEGGILDNQYKLIGDSPSRKYIIQVLGNSDAAQRKVRAARPALKRDAQNWRQFETDAVPGGRAKIFVGLDKSARQIRTEVQTKRLAPFVKDQLPNKRIKHDRAKGIVFIDSIPTITVQTGDSFESKSRLLWNYTAVTSQGVDQKALQDKFNATFNAVEDSVQWSI</sequence>
<feature type="transmembrane region" description="Helical" evidence="2">
    <location>
        <begin position="299"/>
        <end position="318"/>
    </location>
</feature>
<evidence type="ECO:0000313" key="3">
    <source>
        <dbReference type="EMBL" id="CAK0866587.1"/>
    </source>
</evidence>
<comment type="caution">
    <text evidence="3">The sequence shown here is derived from an EMBL/GenBank/DDBJ whole genome shotgun (WGS) entry which is preliminary data.</text>
</comment>
<keyword evidence="2" id="KW-0812">Transmembrane</keyword>
<accession>A0ABN9V477</accession>
<gene>
    <name evidence="3" type="ORF">PCOR1329_LOCUS53735</name>
</gene>